<reference evidence="7 8" key="1">
    <citation type="journal article" date="2022" name="Res Sq">
        <title>Evolution of multicellular longitudinally dividing oral cavity symbionts (Neisseriaceae).</title>
        <authorList>
            <person name="Nyongesa S."/>
            <person name="Weber P."/>
            <person name="Bernet E."/>
            <person name="Pullido F."/>
            <person name="Nieckarz M."/>
            <person name="Delaby M."/>
            <person name="Nieves C."/>
            <person name="Viehboeck T."/>
            <person name="Krause N."/>
            <person name="Rivera-Millot A."/>
            <person name="Nakamura A."/>
            <person name="Vischer N."/>
            <person name="VanNieuwenhze M."/>
            <person name="Brun Y."/>
            <person name="Cava F."/>
            <person name="Bulgheresi S."/>
            <person name="Veyrier F."/>
        </authorList>
    </citation>
    <scope>NUCLEOTIDE SEQUENCE [LARGE SCALE GENOMIC DNA]</scope>
    <source>
        <strain evidence="7 8">SN4</strain>
    </source>
</reference>
<comment type="similarity">
    <text evidence="1">Belongs to the low molecular weight phosphotyrosine protein phosphatase family.</text>
</comment>
<dbReference type="InterPro" id="IPR017867">
    <property type="entry name" value="Tyr_phospatase_low_mol_wt"/>
</dbReference>
<keyword evidence="8" id="KW-1185">Reference proteome</keyword>
<dbReference type="PANTHER" id="PTHR11717">
    <property type="entry name" value="LOW MOLECULAR WEIGHT PROTEIN TYROSINE PHOSPHATASE"/>
    <property type="match status" value="1"/>
</dbReference>
<evidence type="ECO:0000256" key="2">
    <source>
        <dbReference type="ARBA" id="ARBA00013064"/>
    </source>
</evidence>
<dbReference type="InterPro" id="IPR023485">
    <property type="entry name" value="Ptyr_pPase"/>
</dbReference>
<proteinExistence type="inferred from homology"/>
<comment type="catalytic activity">
    <reaction evidence="5">
        <text>O-phospho-L-tyrosyl-[protein] + H2O = L-tyrosyl-[protein] + phosphate</text>
        <dbReference type="Rhea" id="RHEA:10684"/>
        <dbReference type="Rhea" id="RHEA-COMP:10136"/>
        <dbReference type="Rhea" id="RHEA-COMP:20101"/>
        <dbReference type="ChEBI" id="CHEBI:15377"/>
        <dbReference type="ChEBI" id="CHEBI:43474"/>
        <dbReference type="ChEBI" id="CHEBI:46858"/>
        <dbReference type="ChEBI" id="CHEBI:61978"/>
        <dbReference type="EC" id="3.1.3.48"/>
    </reaction>
</comment>
<dbReference type="EMBL" id="CP091511">
    <property type="protein sequence ID" value="UOO91257.1"/>
    <property type="molecule type" value="Genomic_DNA"/>
</dbReference>
<dbReference type="InterPro" id="IPR050438">
    <property type="entry name" value="LMW_PTPase"/>
</dbReference>
<dbReference type="CDD" id="cd16343">
    <property type="entry name" value="LMWPTP"/>
    <property type="match status" value="1"/>
</dbReference>
<evidence type="ECO:0000313" key="7">
    <source>
        <dbReference type="EMBL" id="UOO91257.1"/>
    </source>
</evidence>
<dbReference type="EC" id="3.1.3.48" evidence="2"/>
<dbReference type="Pfam" id="PF01451">
    <property type="entry name" value="LMWPc"/>
    <property type="match status" value="1"/>
</dbReference>
<evidence type="ECO:0000256" key="3">
    <source>
        <dbReference type="ARBA" id="ARBA00022801"/>
    </source>
</evidence>
<evidence type="ECO:0000313" key="8">
    <source>
        <dbReference type="Proteomes" id="UP000832011"/>
    </source>
</evidence>
<evidence type="ECO:0000256" key="5">
    <source>
        <dbReference type="ARBA" id="ARBA00051722"/>
    </source>
</evidence>
<feature type="domain" description="Phosphotyrosine protein phosphatase I" evidence="6">
    <location>
        <begin position="7"/>
        <end position="145"/>
    </location>
</feature>
<accession>A0ABY4ECV4</accession>
<evidence type="ECO:0000256" key="1">
    <source>
        <dbReference type="ARBA" id="ARBA00011063"/>
    </source>
</evidence>
<keyword evidence="3" id="KW-0378">Hydrolase</keyword>
<dbReference type="Proteomes" id="UP000832011">
    <property type="component" value="Chromosome"/>
</dbReference>
<protein>
    <recommendedName>
        <fullName evidence="2">protein-tyrosine-phosphatase</fullName>
        <ecNumber evidence="2">3.1.3.48</ecNumber>
    </recommendedName>
</protein>
<keyword evidence="4" id="KW-0904">Protein phosphatase</keyword>
<name>A0ABY4ECV4_9NEIS</name>
<dbReference type="PRINTS" id="PR00719">
    <property type="entry name" value="LMWPTPASE"/>
</dbReference>
<dbReference type="SUPFAM" id="SSF52788">
    <property type="entry name" value="Phosphotyrosine protein phosphatases I"/>
    <property type="match status" value="1"/>
</dbReference>
<evidence type="ECO:0000256" key="4">
    <source>
        <dbReference type="ARBA" id="ARBA00022912"/>
    </source>
</evidence>
<dbReference type="InterPro" id="IPR036196">
    <property type="entry name" value="Ptyr_pPase_sf"/>
</dbReference>
<organism evidence="7 8">
    <name type="scientific">Vitreoscilla massiliensis</name>
    <dbReference type="NCBI Taxonomy" id="1689272"/>
    <lineage>
        <taxon>Bacteria</taxon>
        <taxon>Pseudomonadati</taxon>
        <taxon>Pseudomonadota</taxon>
        <taxon>Betaproteobacteria</taxon>
        <taxon>Neisseriales</taxon>
        <taxon>Neisseriaceae</taxon>
        <taxon>Vitreoscilla</taxon>
    </lineage>
</organism>
<dbReference type="Gene3D" id="3.40.50.2300">
    <property type="match status" value="1"/>
</dbReference>
<dbReference type="SMART" id="SM00226">
    <property type="entry name" value="LMWPc"/>
    <property type="match status" value="1"/>
</dbReference>
<dbReference type="PANTHER" id="PTHR11717:SF31">
    <property type="entry name" value="LOW MOLECULAR WEIGHT PROTEIN-TYROSINE-PHOSPHATASE ETP-RELATED"/>
    <property type="match status" value="1"/>
</dbReference>
<evidence type="ECO:0000259" key="6">
    <source>
        <dbReference type="SMART" id="SM00226"/>
    </source>
</evidence>
<sequence>MIVVMFNKILVVCVGNICRSPTGEALLKHLSPHCEVRSAGVQALVNKPADEQAKSIARQHGIEMESHLARQLDAAMCHEADLILVMESSHIRAVERICPTVRGKIMLFGQWLPNKEIADPYHKSDEMFALVYQQIEAAANKWAEKLH</sequence>
<gene>
    <name evidence="7" type="ORF">LVJ82_11275</name>
</gene>